<dbReference type="InterPro" id="IPR052701">
    <property type="entry name" value="GAG_Ulvan_Degrading_Sulfatases"/>
</dbReference>
<dbReference type="InterPro" id="IPR017850">
    <property type="entry name" value="Alkaline_phosphatase_core_sf"/>
</dbReference>
<dbReference type="CDD" id="cd16027">
    <property type="entry name" value="SGSH"/>
    <property type="match status" value="1"/>
</dbReference>
<evidence type="ECO:0000313" key="3">
    <source>
        <dbReference type="Proteomes" id="UP001500954"/>
    </source>
</evidence>
<dbReference type="InterPro" id="IPR000917">
    <property type="entry name" value="Sulfatase_N"/>
</dbReference>
<keyword evidence="3" id="KW-1185">Reference proteome</keyword>
<evidence type="ECO:0000259" key="1">
    <source>
        <dbReference type="Pfam" id="PF00884"/>
    </source>
</evidence>
<dbReference type="Pfam" id="PF00884">
    <property type="entry name" value="Sulfatase"/>
    <property type="match status" value="1"/>
</dbReference>
<dbReference type="Gene3D" id="3.40.720.10">
    <property type="entry name" value="Alkaline Phosphatase, subunit A"/>
    <property type="match status" value="1"/>
</dbReference>
<dbReference type="EMBL" id="BAABCY010000085">
    <property type="protein sequence ID" value="GAA3580482.1"/>
    <property type="molecule type" value="Genomic_DNA"/>
</dbReference>
<feature type="domain" description="Sulfatase N-terminal" evidence="1">
    <location>
        <begin position="23"/>
        <end position="310"/>
    </location>
</feature>
<dbReference type="SUPFAM" id="SSF53649">
    <property type="entry name" value="Alkaline phosphatase-like"/>
    <property type="match status" value="1"/>
</dbReference>
<dbReference type="Proteomes" id="UP001500954">
    <property type="component" value="Unassembled WGS sequence"/>
</dbReference>
<reference evidence="3" key="1">
    <citation type="journal article" date="2019" name="Int. J. Syst. Evol. Microbiol.">
        <title>The Global Catalogue of Microorganisms (GCM) 10K type strain sequencing project: providing services to taxonomists for standard genome sequencing and annotation.</title>
        <authorList>
            <consortium name="The Broad Institute Genomics Platform"/>
            <consortium name="The Broad Institute Genome Sequencing Center for Infectious Disease"/>
            <person name="Wu L."/>
            <person name="Ma J."/>
        </authorList>
    </citation>
    <scope>NUCLEOTIDE SEQUENCE [LARGE SCALE GENOMIC DNA]</scope>
    <source>
        <strain evidence="3">JCM 17111</strain>
    </source>
</reference>
<sequence length="639" mass="73232">MKIKILFLILYNISLLGFSQDRPNILWVTFEDTSPQFIGCYGNKDARTPVMDKLAQTGIRYNNAFSTGTVCSPSRSTLITGVRTFEMGTGNHRSSFPIPDFIHGFPYYLRQAGYYTSNNYKTDYNIKNVKDFIDAAWNENSNKAGWWKREQDQPFFAVFNFMDSHQSRTMTFSYKNYEKLVIDKLPETNQIGEQDFPMPPIYRDSPEMRKQFARVYNSIALTDINIGKLLKRLEDDGLRDDTIIFCFADHGEGMPRGKTNGINYGYQIPFIAWFPEKYKHLSPIKTTGAITNEMICFEDLAPTMLAIAGVPVPKHMKGRVFASSNHSKPTPYLELSSDRSDNGIDMIRSITDGTYTYSRNYMPFMPELRYIRFMEIGDIKQLMRNDLQNGKLNDLQSDLFKPRLAETLYNTKADPWETENLASKPEMQKVLKRFRKALDKKILSSKDVMFLPEYEINEISKTTTPYQFRLDAHNYPIAKIYKIAALSGKRGKAIAEMQIKALNNENKIIRYWAITGLRNQNETILKANKTAIQEAINDSYAPVSITASVIAYNSFHNKLAEQKLKSYCKTNNEHLALMTLNHLLYVSNKTPFIATITELAKNNKLPYNLKAASLDVLGSLNLVPNNFAHHTKLSPTTKN</sequence>
<name>A0ABP6YBH6_9FLAO</name>
<gene>
    <name evidence="2" type="ORF">GCM10022395_31180</name>
</gene>
<dbReference type="PANTHER" id="PTHR43751">
    <property type="entry name" value="SULFATASE"/>
    <property type="match status" value="1"/>
</dbReference>
<dbReference type="RefSeq" id="WP_345007343.1">
    <property type="nucleotide sequence ID" value="NZ_BAABCY010000085.1"/>
</dbReference>
<comment type="caution">
    <text evidence="2">The sequence shown here is derived from an EMBL/GenBank/DDBJ whole genome shotgun (WGS) entry which is preliminary data.</text>
</comment>
<accession>A0ABP6YBH6</accession>
<evidence type="ECO:0000313" key="2">
    <source>
        <dbReference type="EMBL" id="GAA3580482.1"/>
    </source>
</evidence>
<dbReference type="PANTHER" id="PTHR43751:SF1">
    <property type="entry name" value="SULFATASE ATSG-RELATED"/>
    <property type="match status" value="1"/>
</dbReference>
<proteinExistence type="predicted"/>
<organism evidence="2 3">
    <name type="scientific">Snuella lapsa</name>
    <dbReference type="NCBI Taxonomy" id="870481"/>
    <lineage>
        <taxon>Bacteria</taxon>
        <taxon>Pseudomonadati</taxon>
        <taxon>Bacteroidota</taxon>
        <taxon>Flavobacteriia</taxon>
        <taxon>Flavobacteriales</taxon>
        <taxon>Flavobacteriaceae</taxon>
        <taxon>Snuella</taxon>
    </lineage>
</organism>
<protein>
    <submittedName>
        <fullName evidence="2">Sulfatase</fullName>
    </submittedName>
</protein>